<dbReference type="EMBL" id="ML978395">
    <property type="protein sequence ID" value="KAF2022993.1"/>
    <property type="molecule type" value="Genomic_DNA"/>
</dbReference>
<keyword evidence="3" id="KW-1185">Reference proteome</keyword>
<evidence type="ECO:0000313" key="3">
    <source>
        <dbReference type="Proteomes" id="UP000799777"/>
    </source>
</evidence>
<evidence type="ECO:0000313" key="2">
    <source>
        <dbReference type="EMBL" id="KAF2022993.1"/>
    </source>
</evidence>
<sequence length="136" mass="14561">MAVGRWWELSAGVGVSVSLQRAPGSATSSGVCRRREVFRRAAADFTGCVKSSGRRCRAVAAAVACQQANFLRRGALFLSASLDVTAKTARAGREPIASPPNRAPALRSIPPPSHSKRHHPHRRQSVSTDNTTDSEE</sequence>
<dbReference type="AlphaFoldDB" id="A0A9P4GU61"/>
<accession>A0A9P4GU61</accession>
<name>A0A9P4GU61_9PLEO</name>
<feature type="compositionally biased region" description="Polar residues" evidence="1">
    <location>
        <begin position="126"/>
        <end position="136"/>
    </location>
</feature>
<feature type="compositionally biased region" description="Basic residues" evidence="1">
    <location>
        <begin position="114"/>
        <end position="124"/>
    </location>
</feature>
<feature type="region of interest" description="Disordered" evidence="1">
    <location>
        <begin position="88"/>
        <end position="136"/>
    </location>
</feature>
<comment type="caution">
    <text evidence="2">The sequence shown here is derived from an EMBL/GenBank/DDBJ whole genome shotgun (WGS) entry which is preliminary data.</text>
</comment>
<dbReference type="Proteomes" id="UP000799777">
    <property type="component" value="Unassembled WGS sequence"/>
</dbReference>
<organism evidence="2 3">
    <name type="scientific">Setomelanomma holmii</name>
    <dbReference type="NCBI Taxonomy" id="210430"/>
    <lineage>
        <taxon>Eukaryota</taxon>
        <taxon>Fungi</taxon>
        <taxon>Dikarya</taxon>
        <taxon>Ascomycota</taxon>
        <taxon>Pezizomycotina</taxon>
        <taxon>Dothideomycetes</taxon>
        <taxon>Pleosporomycetidae</taxon>
        <taxon>Pleosporales</taxon>
        <taxon>Pleosporineae</taxon>
        <taxon>Phaeosphaeriaceae</taxon>
        <taxon>Setomelanomma</taxon>
    </lineage>
</organism>
<gene>
    <name evidence="2" type="ORF">EK21DRAFT_95280</name>
</gene>
<protein>
    <submittedName>
        <fullName evidence="2">Uncharacterized protein</fullName>
    </submittedName>
</protein>
<evidence type="ECO:0000256" key="1">
    <source>
        <dbReference type="SAM" id="MobiDB-lite"/>
    </source>
</evidence>
<proteinExistence type="predicted"/>
<reference evidence="2" key="1">
    <citation type="journal article" date="2020" name="Stud. Mycol.">
        <title>101 Dothideomycetes genomes: a test case for predicting lifestyles and emergence of pathogens.</title>
        <authorList>
            <person name="Haridas S."/>
            <person name="Albert R."/>
            <person name="Binder M."/>
            <person name="Bloem J."/>
            <person name="Labutti K."/>
            <person name="Salamov A."/>
            <person name="Andreopoulos B."/>
            <person name="Baker S."/>
            <person name="Barry K."/>
            <person name="Bills G."/>
            <person name="Bluhm B."/>
            <person name="Cannon C."/>
            <person name="Castanera R."/>
            <person name="Culley D."/>
            <person name="Daum C."/>
            <person name="Ezra D."/>
            <person name="Gonzalez J."/>
            <person name="Henrissat B."/>
            <person name="Kuo A."/>
            <person name="Liang C."/>
            <person name="Lipzen A."/>
            <person name="Lutzoni F."/>
            <person name="Magnuson J."/>
            <person name="Mondo S."/>
            <person name="Nolan M."/>
            <person name="Ohm R."/>
            <person name="Pangilinan J."/>
            <person name="Park H.-J."/>
            <person name="Ramirez L."/>
            <person name="Alfaro M."/>
            <person name="Sun H."/>
            <person name="Tritt A."/>
            <person name="Yoshinaga Y."/>
            <person name="Zwiers L.-H."/>
            <person name="Turgeon B."/>
            <person name="Goodwin S."/>
            <person name="Spatafora J."/>
            <person name="Crous P."/>
            <person name="Grigoriev I."/>
        </authorList>
    </citation>
    <scope>NUCLEOTIDE SEQUENCE</scope>
    <source>
        <strain evidence="2">CBS 110217</strain>
    </source>
</reference>